<dbReference type="RefSeq" id="WP_203078457.1">
    <property type="nucleotide sequence ID" value="NZ_JAENHO010000024.1"/>
</dbReference>
<evidence type="ECO:0008006" key="3">
    <source>
        <dbReference type="Google" id="ProtNLM"/>
    </source>
</evidence>
<name>A0ABS1W583_9ACTN</name>
<proteinExistence type="predicted"/>
<dbReference type="Proteomes" id="UP000598996">
    <property type="component" value="Unassembled WGS sequence"/>
</dbReference>
<dbReference type="Gene3D" id="3.40.50.1820">
    <property type="entry name" value="alpha/beta hydrolase"/>
    <property type="match status" value="1"/>
</dbReference>
<organism evidence="1 2">
    <name type="scientific">Paractinoplanes lichenicola</name>
    <dbReference type="NCBI Taxonomy" id="2802976"/>
    <lineage>
        <taxon>Bacteria</taxon>
        <taxon>Bacillati</taxon>
        <taxon>Actinomycetota</taxon>
        <taxon>Actinomycetes</taxon>
        <taxon>Micromonosporales</taxon>
        <taxon>Micromonosporaceae</taxon>
        <taxon>Paractinoplanes</taxon>
    </lineage>
</organism>
<protein>
    <recommendedName>
        <fullName evidence="3">Alpha/beta hydrolase</fullName>
    </recommendedName>
</protein>
<accession>A0ABS1W583</accession>
<reference evidence="1 2" key="1">
    <citation type="submission" date="2021-01" db="EMBL/GenBank/DDBJ databases">
        <title>Actinoplanes sp. nov. LDG1-01 isolated from lichen.</title>
        <authorList>
            <person name="Saeng-In P."/>
            <person name="Phongsopitanun W."/>
            <person name="Kanchanasin P."/>
            <person name="Yuki M."/>
            <person name="Kudo T."/>
            <person name="Ohkuma M."/>
            <person name="Tanasupawat S."/>
        </authorList>
    </citation>
    <scope>NUCLEOTIDE SEQUENCE [LARGE SCALE GENOMIC DNA]</scope>
    <source>
        <strain evidence="1 2">LDG1-01</strain>
    </source>
</reference>
<dbReference type="InterPro" id="IPR029058">
    <property type="entry name" value="AB_hydrolase_fold"/>
</dbReference>
<evidence type="ECO:0000313" key="2">
    <source>
        <dbReference type="Proteomes" id="UP000598996"/>
    </source>
</evidence>
<keyword evidence="2" id="KW-1185">Reference proteome</keyword>
<dbReference type="SUPFAM" id="SSF53474">
    <property type="entry name" value="alpha/beta-Hydrolases"/>
    <property type="match status" value="1"/>
</dbReference>
<dbReference type="EMBL" id="JAENHO010000024">
    <property type="protein sequence ID" value="MBL7261899.1"/>
    <property type="molecule type" value="Genomic_DNA"/>
</dbReference>
<sequence length="49" mass="5330">MADLMRAVCTSTADRIDAELTRIPGAAHEPQRGQPDAFNTVLARFWSAA</sequence>
<comment type="caution">
    <text evidence="1">The sequence shown here is derived from an EMBL/GenBank/DDBJ whole genome shotgun (WGS) entry which is preliminary data.</text>
</comment>
<evidence type="ECO:0000313" key="1">
    <source>
        <dbReference type="EMBL" id="MBL7261899.1"/>
    </source>
</evidence>
<gene>
    <name evidence="1" type="ORF">JKJ07_47280</name>
</gene>